<evidence type="ECO:0008006" key="5">
    <source>
        <dbReference type="Google" id="ProtNLM"/>
    </source>
</evidence>
<protein>
    <recommendedName>
        <fullName evidence="5">RRM domain-containing protein</fullName>
    </recommendedName>
</protein>
<dbReference type="Proteomes" id="UP000289738">
    <property type="component" value="Chromosome B06"/>
</dbReference>
<evidence type="ECO:0000256" key="1">
    <source>
        <dbReference type="ARBA" id="ARBA00022884"/>
    </source>
</evidence>
<feature type="region of interest" description="Disordered" evidence="2">
    <location>
        <begin position="22"/>
        <end position="48"/>
    </location>
</feature>
<comment type="caution">
    <text evidence="3">The sequence shown here is derived from an EMBL/GenBank/DDBJ whole genome shotgun (WGS) entry which is preliminary data.</text>
</comment>
<dbReference type="EMBL" id="SDMP01000016">
    <property type="protein sequence ID" value="RYR04046.1"/>
    <property type="molecule type" value="Genomic_DNA"/>
</dbReference>
<proteinExistence type="predicted"/>
<name>A0A444YQ04_ARAHY</name>
<keyword evidence="4" id="KW-1185">Reference proteome</keyword>
<evidence type="ECO:0000256" key="2">
    <source>
        <dbReference type="SAM" id="MobiDB-lite"/>
    </source>
</evidence>
<reference evidence="3 4" key="1">
    <citation type="submission" date="2019-01" db="EMBL/GenBank/DDBJ databases">
        <title>Sequencing of cultivated peanut Arachis hypogaea provides insights into genome evolution and oil improvement.</title>
        <authorList>
            <person name="Chen X."/>
        </authorList>
    </citation>
    <scope>NUCLEOTIDE SEQUENCE [LARGE SCALE GENOMIC DNA]</scope>
    <source>
        <strain evidence="4">cv. Fuhuasheng</strain>
        <tissue evidence="3">Leaves</tissue>
    </source>
</reference>
<accession>A0A444YQ04</accession>
<evidence type="ECO:0000313" key="3">
    <source>
        <dbReference type="EMBL" id="RYR04046.1"/>
    </source>
</evidence>
<keyword evidence="1" id="KW-0694">RNA-binding</keyword>
<organism evidence="3 4">
    <name type="scientific">Arachis hypogaea</name>
    <name type="common">Peanut</name>
    <dbReference type="NCBI Taxonomy" id="3818"/>
    <lineage>
        <taxon>Eukaryota</taxon>
        <taxon>Viridiplantae</taxon>
        <taxon>Streptophyta</taxon>
        <taxon>Embryophyta</taxon>
        <taxon>Tracheophyta</taxon>
        <taxon>Spermatophyta</taxon>
        <taxon>Magnoliopsida</taxon>
        <taxon>eudicotyledons</taxon>
        <taxon>Gunneridae</taxon>
        <taxon>Pentapetalae</taxon>
        <taxon>rosids</taxon>
        <taxon>fabids</taxon>
        <taxon>Fabales</taxon>
        <taxon>Fabaceae</taxon>
        <taxon>Papilionoideae</taxon>
        <taxon>50 kb inversion clade</taxon>
        <taxon>dalbergioids sensu lato</taxon>
        <taxon>Dalbergieae</taxon>
        <taxon>Pterocarpus clade</taxon>
        <taxon>Arachis</taxon>
    </lineage>
</organism>
<dbReference type="PANTHER" id="PTHR10501">
    <property type="entry name" value="U1 SMALL NUCLEAR RIBONUCLEOPROTEIN A/U2 SMALL NUCLEAR RIBONUCLEOPROTEIN B"/>
    <property type="match status" value="1"/>
</dbReference>
<sequence length="143" mass="15598">MVGPDLALNGWGVGYSGQLPGDAVSRPGPETVPLPPDASSTLYVEGLPSDSKRRGVTLRLVSKESKHRGGDPLILRFVDFANPSCAATAISALQGSIYCLSMNNYTKESSVFVHLNFACVIDVLKEKLEEQRIRVLKWWQHAT</sequence>
<gene>
    <name evidence="3" type="ORF">Ahy_B06g083576</name>
</gene>
<dbReference type="AlphaFoldDB" id="A0A444YQ04"/>
<dbReference type="GO" id="GO:0003723">
    <property type="term" value="F:RNA binding"/>
    <property type="evidence" value="ECO:0007669"/>
    <property type="project" value="UniProtKB-KW"/>
</dbReference>
<evidence type="ECO:0000313" key="4">
    <source>
        <dbReference type="Proteomes" id="UP000289738"/>
    </source>
</evidence>